<feature type="compositionally biased region" description="Polar residues" evidence="1">
    <location>
        <begin position="62"/>
        <end position="71"/>
    </location>
</feature>
<name>A0A1H5HU61_9MICC</name>
<organism evidence="2 3">
    <name type="scientific">Arthrobacter alpinus</name>
    <dbReference type="NCBI Taxonomy" id="656366"/>
    <lineage>
        <taxon>Bacteria</taxon>
        <taxon>Bacillati</taxon>
        <taxon>Actinomycetota</taxon>
        <taxon>Actinomycetes</taxon>
        <taxon>Micrococcales</taxon>
        <taxon>Micrococcaceae</taxon>
        <taxon>Arthrobacter</taxon>
    </lineage>
</organism>
<dbReference type="Proteomes" id="UP000182725">
    <property type="component" value="Unassembled WGS sequence"/>
</dbReference>
<proteinExistence type="predicted"/>
<sequence>MPKHNEDDRQEKRTTAEPMSHGTDDTDDKPSTGHKPTDSDDLPDGSGTHAQSSAPGHGHGQESGSETFDAG</sequence>
<gene>
    <name evidence="2" type="ORF">SAMN04489740_1092</name>
</gene>
<dbReference type="EMBL" id="FNTV01000001">
    <property type="protein sequence ID" value="SEE30778.1"/>
    <property type="molecule type" value="Genomic_DNA"/>
</dbReference>
<dbReference type="AlphaFoldDB" id="A0A1H5HU61"/>
<feature type="compositionally biased region" description="Basic and acidic residues" evidence="1">
    <location>
        <begin position="1"/>
        <end position="15"/>
    </location>
</feature>
<feature type="compositionally biased region" description="Basic and acidic residues" evidence="1">
    <location>
        <begin position="22"/>
        <end position="38"/>
    </location>
</feature>
<evidence type="ECO:0000256" key="1">
    <source>
        <dbReference type="SAM" id="MobiDB-lite"/>
    </source>
</evidence>
<accession>A0A1H5HU61</accession>
<feature type="region of interest" description="Disordered" evidence="1">
    <location>
        <begin position="1"/>
        <end position="71"/>
    </location>
</feature>
<protein>
    <submittedName>
        <fullName evidence="2">Uncharacterized protein</fullName>
    </submittedName>
</protein>
<reference evidence="2 3" key="1">
    <citation type="submission" date="2016-10" db="EMBL/GenBank/DDBJ databases">
        <authorList>
            <person name="de Groot N.N."/>
        </authorList>
    </citation>
    <scope>NUCLEOTIDE SEQUENCE [LARGE SCALE GENOMIC DNA]</scope>
    <source>
        <strain evidence="2 3">DSM 22274</strain>
    </source>
</reference>
<evidence type="ECO:0000313" key="2">
    <source>
        <dbReference type="EMBL" id="SEE30778.1"/>
    </source>
</evidence>
<evidence type="ECO:0000313" key="3">
    <source>
        <dbReference type="Proteomes" id="UP000182725"/>
    </source>
</evidence>